<dbReference type="PANTHER" id="PTHR47939:SF14">
    <property type="entry name" value="PENTATRICOPEPTIDE REPEAT-CONTAINING PROTEIN MITOCHONDRIAL"/>
    <property type="match status" value="1"/>
</dbReference>
<feature type="repeat" description="PPR" evidence="3">
    <location>
        <begin position="253"/>
        <end position="287"/>
    </location>
</feature>
<gene>
    <name evidence="4" type="ORF">LVIROSA_LOCUS30428</name>
</gene>
<sequence>MISRSIVTKLPKINLKWYHSTASLNSSIKLDPLELHNHKDWLSPTEVIKIFETLKDSNSTLTVLNQLSKRKDYKPNEALYTSVVNNLSEAKNFDGIEEVMKRIKVEKRCRLSDGFFYNVIRIYGLRAGRINRAIETLFDMPNYSSWPTSKTFNFVLNLLVNTKQFDVIHEVYMGAGKLGVEIDACCLNIMMKGLCKNGDINAALQVFDEFPKQNCKPNVRTFSTLMHGLCKLGRVEEAFSLLHKMETEGVEPDTISINILISGLRKNNRIKESIEVFDKMLLKGCEPIPSTYQEVLYALIDSKEYIKAMNLAKKMSSMKMVPSFDSYKLIIHGLCEEKIVEDIDLVLKHMIENGNSFKSGIASFESGIASFNSGIASFMSGIASSNSGIASFMSGIAMSTPGNTSTSSSSNQNFSLLNICSKVVMDGSNYNDWMRNIKMALRFENKEYVLEKELKELDENEAIFGRV</sequence>
<organism evidence="4 5">
    <name type="scientific">Lactuca virosa</name>
    <dbReference type="NCBI Taxonomy" id="75947"/>
    <lineage>
        <taxon>Eukaryota</taxon>
        <taxon>Viridiplantae</taxon>
        <taxon>Streptophyta</taxon>
        <taxon>Embryophyta</taxon>
        <taxon>Tracheophyta</taxon>
        <taxon>Spermatophyta</taxon>
        <taxon>Magnoliopsida</taxon>
        <taxon>eudicotyledons</taxon>
        <taxon>Gunneridae</taxon>
        <taxon>Pentapetalae</taxon>
        <taxon>asterids</taxon>
        <taxon>campanulids</taxon>
        <taxon>Asterales</taxon>
        <taxon>Asteraceae</taxon>
        <taxon>Cichorioideae</taxon>
        <taxon>Cichorieae</taxon>
        <taxon>Lactucinae</taxon>
        <taxon>Lactuca</taxon>
    </lineage>
</organism>
<dbReference type="InterPro" id="IPR050667">
    <property type="entry name" value="PPR-containing_protein"/>
</dbReference>
<keyword evidence="5" id="KW-1185">Reference proteome</keyword>
<comment type="caution">
    <text evidence="4">The sequence shown here is derived from an EMBL/GenBank/DDBJ whole genome shotgun (WGS) entry which is preliminary data.</text>
</comment>
<evidence type="ECO:0000256" key="3">
    <source>
        <dbReference type="PROSITE-ProRule" id="PRU00708"/>
    </source>
</evidence>
<dbReference type="InterPro" id="IPR002885">
    <property type="entry name" value="PPR_rpt"/>
</dbReference>
<dbReference type="PROSITE" id="PS51375">
    <property type="entry name" value="PPR"/>
    <property type="match status" value="3"/>
</dbReference>
<reference evidence="4 5" key="1">
    <citation type="submission" date="2022-01" db="EMBL/GenBank/DDBJ databases">
        <authorList>
            <person name="Xiong W."/>
            <person name="Schranz E."/>
        </authorList>
    </citation>
    <scope>NUCLEOTIDE SEQUENCE [LARGE SCALE GENOMIC DNA]</scope>
</reference>
<name>A0AAU9P2V4_9ASTR</name>
<dbReference type="EMBL" id="CAKMRJ010005523">
    <property type="protein sequence ID" value="CAH1444611.1"/>
    <property type="molecule type" value="Genomic_DNA"/>
</dbReference>
<evidence type="ECO:0000256" key="1">
    <source>
        <dbReference type="ARBA" id="ARBA00007626"/>
    </source>
</evidence>
<dbReference type="AlphaFoldDB" id="A0AAU9P2V4"/>
<feature type="repeat" description="PPR" evidence="3">
    <location>
        <begin position="218"/>
        <end position="252"/>
    </location>
</feature>
<proteinExistence type="inferred from homology"/>
<feature type="repeat" description="PPR" evidence="3">
    <location>
        <begin position="183"/>
        <end position="217"/>
    </location>
</feature>
<evidence type="ECO:0000256" key="2">
    <source>
        <dbReference type="ARBA" id="ARBA00022737"/>
    </source>
</evidence>
<comment type="similarity">
    <text evidence="1">Belongs to the PPR family. P subfamily.</text>
</comment>
<dbReference type="Gene3D" id="1.25.40.10">
    <property type="entry name" value="Tetratricopeptide repeat domain"/>
    <property type="match status" value="3"/>
</dbReference>
<dbReference type="PANTHER" id="PTHR47939">
    <property type="entry name" value="MEMBRANE-ASSOCIATED SALT-INDUCIBLE PROTEIN-LIKE"/>
    <property type="match status" value="1"/>
</dbReference>
<dbReference type="Proteomes" id="UP001157418">
    <property type="component" value="Unassembled WGS sequence"/>
</dbReference>
<dbReference type="NCBIfam" id="TIGR00756">
    <property type="entry name" value="PPR"/>
    <property type="match status" value="3"/>
</dbReference>
<dbReference type="Pfam" id="PF13041">
    <property type="entry name" value="PPR_2"/>
    <property type="match status" value="2"/>
</dbReference>
<keyword evidence="2" id="KW-0677">Repeat</keyword>
<accession>A0AAU9P2V4</accession>
<protein>
    <submittedName>
        <fullName evidence="4">Uncharacterized protein</fullName>
    </submittedName>
</protein>
<evidence type="ECO:0000313" key="4">
    <source>
        <dbReference type="EMBL" id="CAH1444611.1"/>
    </source>
</evidence>
<dbReference type="InterPro" id="IPR011990">
    <property type="entry name" value="TPR-like_helical_dom_sf"/>
</dbReference>
<evidence type="ECO:0000313" key="5">
    <source>
        <dbReference type="Proteomes" id="UP001157418"/>
    </source>
</evidence>